<dbReference type="InterPro" id="IPR006121">
    <property type="entry name" value="HMA_dom"/>
</dbReference>
<evidence type="ECO:0000256" key="7">
    <source>
        <dbReference type="ARBA" id="ARBA00022723"/>
    </source>
</evidence>
<dbReference type="AlphaFoldDB" id="A0A9X3YPB2"/>
<dbReference type="PROSITE" id="PS00154">
    <property type="entry name" value="ATPASE_E1_E2"/>
    <property type="match status" value="1"/>
</dbReference>
<feature type="transmembrane region" description="Helical" evidence="14">
    <location>
        <begin position="368"/>
        <end position="394"/>
    </location>
</feature>
<feature type="transmembrane region" description="Helical" evidence="14">
    <location>
        <begin position="706"/>
        <end position="726"/>
    </location>
</feature>
<comment type="subcellular location">
    <subcellularLocation>
        <location evidence="1">Cell membrane</location>
        <topology evidence="1">Multi-pass membrane protein</topology>
    </subcellularLocation>
</comment>
<dbReference type="GO" id="GO:0005886">
    <property type="term" value="C:plasma membrane"/>
    <property type="evidence" value="ECO:0007669"/>
    <property type="project" value="UniProtKB-SubCell"/>
</dbReference>
<feature type="transmembrane region" description="Helical" evidence="14">
    <location>
        <begin position="126"/>
        <end position="145"/>
    </location>
</feature>
<dbReference type="Gene3D" id="3.40.1110.10">
    <property type="entry name" value="Calcium-transporting ATPase, cytoplasmic domain N"/>
    <property type="match status" value="1"/>
</dbReference>
<dbReference type="InterPro" id="IPR036412">
    <property type="entry name" value="HAD-like_sf"/>
</dbReference>
<dbReference type="InterPro" id="IPR036163">
    <property type="entry name" value="HMA_dom_sf"/>
</dbReference>
<name>A0A9X3YPB2_9GAMM</name>
<dbReference type="CDD" id="cd00371">
    <property type="entry name" value="HMA"/>
    <property type="match status" value="1"/>
</dbReference>
<feature type="domain" description="HMA" evidence="15">
    <location>
        <begin position="12"/>
        <end position="77"/>
    </location>
</feature>
<dbReference type="SFLD" id="SFLDG00002">
    <property type="entry name" value="C1.7:_P-type_atpase_like"/>
    <property type="match status" value="1"/>
</dbReference>
<feature type="transmembrane region" description="Helical" evidence="14">
    <location>
        <begin position="157"/>
        <end position="176"/>
    </location>
</feature>
<reference evidence="16" key="1">
    <citation type="submission" date="2023-02" db="EMBL/GenBank/DDBJ databases">
        <title>Tahibacter soli sp. nov. isolated from soil.</title>
        <authorList>
            <person name="Baek J.H."/>
            <person name="Lee J.K."/>
            <person name="Choi D.G."/>
            <person name="Jeon C.O."/>
        </authorList>
    </citation>
    <scope>NUCLEOTIDE SEQUENCE</scope>
    <source>
        <strain evidence="16">BL</strain>
    </source>
</reference>
<evidence type="ECO:0000256" key="4">
    <source>
        <dbReference type="ARBA" id="ARBA00022448"/>
    </source>
</evidence>
<feature type="transmembrane region" description="Helical" evidence="14">
    <location>
        <begin position="99"/>
        <end position="120"/>
    </location>
</feature>
<dbReference type="EMBL" id="JAOVZO020000018">
    <property type="protein sequence ID" value="MDC8014448.1"/>
    <property type="molecule type" value="Genomic_DNA"/>
</dbReference>
<dbReference type="GO" id="GO:0140581">
    <property type="term" value="F:P-type monovalent copper transporter activity"/>
    <property type="evidence" value="ECO:0007669"/>
    <property type="project" value="UniProtKB-EC"/>
</dbReference>
<dbReference type="InterPro" id="IPR023299">
    <property type="entry name" value="ATPase_P-typ_cyto_dom_N"/>
</dbReference>
<dbReference type="GO" id="GO:0005507">
    <property type="term" value="F:copper ion binding"/>
    <property type="evidence" value="ECO:0007669"/>
    <property type="project" value="TreeGrafter"/>
</dbReference>
<dbReference type="SFLD" id="SFLDS00003">
    <property type="entry name" value="Haloacid_Dehalogenase"/>
    <property type="match status" value="1"/>
</dbReference>
<protein>
    <recommendedName>
        <fullName evidence="3">P-type Cu(+) transporter</fullName>
        <ecNumber evidence="3">7.2.2.8</ecNumber>
    </recommendedName>
</protein>
<dbReference type="Gene3D" id="3.30.70.100">
    <property type="match status" value="1"/>
</dbReference>
<dbReference type="InterPro" id="IPR001757">
    <property type="entry name" value="P_typ_ATPase"/>
</dbReference>
<dbReference type="SUPFAM" id="SSF81665">
    <property type="entry name" value="Calcium ATPase, transmembrane domain M"/>
    <property type="match status" value="1"/>
</dbReference>
<dbReference type="InterPro" id="IPR008250">
    <property type="entry name" value="ATPase_P-typ_transduc_dom_A_sf"/>
</dbReference>
<dbReference type="PROSITE" id="PS01047">
    <property type="entry name" value="HMA_1"/>
    <property type="match status" value="1"/>
</dbReference>
<evidence type="ECO:0000256" key="6">
    <source>
        <dbReference type="ARBA" id="ARBA00022692"/>
    </source>
</evidence>
<dbReference type="GO" id="GO:0005524">
    <property type="term" value="F:ATP binding"/>
    <property type="evidence" value="ECO:0007669"/>
    <property type="project" value="UniProtKB-UniRule"/>
</dbReference>
<keyword evidence="6 14" id="KW-0812">Transmembrane</keyword>
<dbReference type="CDD" id="cd02094">
    <property type="entry name" value="P-type_ATPase_Cu-like"/>
    <property type="match status" value="1"/>
</dbReference>
<dbReference type="EC" id="7.2.2.8" evidence="3"/>
<dbReference type="NCBIfam" id="TIGR01511">
    <property type="entry name" value="ATPase-IB1_Cu"/>
    <property type="match status" value="1"/>
</dbReference>
<keyword evidence="7 14" id="KW-0479">Metal-binding</keyword>
<dbReference type="InterPro" id="IPR023298">
    <property type="entry name" value="ATPase_P-typ_TM_dom_sf"/>
</dbReference>
<feature type="transmembrane region" description="Helical" evidence="14">
    <location>
        <begin position="681"/>
        <end position="700"/>
    </location>
</feature>
<evidence type="ECO:0000256" key="14">
    <source>
        <dbReference type="RuleBase" id="RU362081"/>
    </source>
</evidence>
<dbReference type="InterPro" id="IPR017969">
    <property type="entry name" value="Heavy-metal-associated_CS"/>
</dbReference>
<evidence type="ECO:0000256" key="5">
    <source>
        <dbReference type="ARBA" id="ARBA00022475"/>
    </source>
</evidence>
<dbReference type="NCBIfam" id="TIGR01525">
    <property type="entry name" value="ATPase-IB_hvy"/>
    <property type="match status" value="1"/>
</dbReference>
<dbReference type="PROSITE" id="PS50846">
    <property type="entry name" value="HMA_2"/>
    <property type="match status" value="1"/>
</dbReference>
<dbReference type="Pfam" id="PF00122">
    <property type="entry name" value="E1-E2_ATPase"/>
    <property type="match status" value="1"/>
</dbReference>
<evidence type="ECO:0000256" key="11">
    <source>
        <dbReference type="ARBA" id="ARBA00022989"/>
    </source>
</evidence>
<dbReference type="SUPFAM" id="SSF56784">
    <property type="entry name" value="HAD-like"/>
    <property type="match status" value="1"/>
</dbReference>
<keyword evidence="11 14" id="KW-1133">Transmembrane helix</keyword>
<dbReference type="InterPro" id="IPR023214">
    <property type="entry name" value="HAD_sf"/>
</dbReference>
<keyword evidence="12" id="KW-0406">Ion transport</keyword>
<dbReference type="Pfam" id="PF00702">
    <property type="entry name" value="Hydrolase"/>
    <property type="match status" value="1"/>
</dbReference>
<dbReference type="SUPFAM" id="SSF81653">
    <property type="entry name" value="Calcium ATPase, transduction domain A"/>
    <property type="match status" value="1"/>
</dbReference>
<proteinExistence type="inferred from homology"/>
<dbReference type="FunFam" id="2.70.150.10:FF:000020">
    <property type="entry name" value="Copper-exporting P-type ATPase A"/>
    <property type="match status" value="1"/>
</dbReference>
<dbReference type="FunFam" id="3.30.70.100:FF:000005">
    <property type="entry name" value="Copper-exporting P-type ATPase A"/>
    <property type="match status" value="1"/>
</dbReference>
<evidence type="ECO:0000256" key="2">
    <source>
        <dbReference type="ARBA" id="ARBA00006024"/>
    </source>
</evidence>
<comment type="caution">
    <text evidence="16">The sequence shown here is derived from an EMBL/GenBank/DDBJ whole genome shotgun (WGS) entry which is preliminary data.</text>
</comment>
<keyword evidence="8 14" id="KW-0547">Nucleotide-binding</keyword>
<organism evidence="16 17">
    <name type="scientific">Tahibacter soli</name>
    <dbReference type="NCBI Taxonomy" id="2983605"/>
    <lineage>
        <taxon>Bacteria</taxon>
        <taxon>Pseudomonadati</taxon>
        <taxon>Pseudomonadota</taxon>
        <taxon>Gammaproteobacteria</taxon>
        <taxon>Lysobacterales</taxon>
        <taxon>Rhodanobacteraceae</taxon>
        <taxon>Tahibacter</taxon>
    </lineage>
</organism>
<dbReference type="Gene3D" id="3.40.50.1000">
    <property type="entry name" value="HAD superfamily/HAD-like"/>
    <property type="match status" value="1"/>
</dbReference>
<feature type="transmembrane region" description="Helical" evidence="14">
    <location>
        <begin position="188"/>
        <end position="206"/>
    </location>
</feature>
<keyword evidence="10" id="KW-1278">Translocase</keyword>
<dbReference type="GO" id="GO:0055070">
    <property type="term" value="P:copper ion homeostasis"/>
    <property type="evidence" value="ECO:0007669"/>
    <property type="project" value="TreeGrafter"/>
</dbReference>
<evidence type="ECO:0000313" key="17">
    <source>
        <dbReference type="Proteomes" id="UP001139971"/>
    </source>
</evidence>
<dbReference type="InterPro" id="IPR059000">
    <property type="entry name" value="ATPase_P-type_domA"/>
</dbReference>
<evidence type="ECO:0000256" key="9">
    <source>
        <dbReference type="ARBA" id="ARBA00022840"/>
    </source>
</evidence>
<gene>
    <name evidence="16" type="ORF">OD750_018035</name>
</gene>
<evidence type="ECO:0000256" key="12">
    <source>
        <dbReference type="ARBA" id="ARBA00023065"/>
    </source>
</evidence>
<dbReference type="PANTHER" id="PTHR43520">
    <property type="entry name" value="ATP7, ISOFORM B"/>
    <property type="match status" value="1"/>
</dbReference>
<evidence type="ECO:0000313" key="16">
    <source>
        <dbReference type="EMBL" id="MDC8014448.1"/>
    </source>
</evidence>
<dbReference type="InterPro" id="IPR018303">
    <property type="entry name" value="ATPase_P-typ_P_site"/>
</dbReference>
<dbReference type="GO" id="GO:0060003">
    <property type="term" value="P:copper ion export"/>
    <property type="evidence" value="ECO:0007669"/>
    <property type="project" value="UniProtKB-ARBA"/>
</dbReference>
<dbReference type="Proteomes" id="UP001139971">
    <property type="component" value="Unassembled WGS sequence"/>
</dbReference>
<dbReference type="SFLD" id="SFLDF00027">
    <property type="entry name" value="p-type_atpase"/>
    <property type="match status" value="1"/>
</dbReference>
<evidence type="ECO:0000256" key="8">
    <source>
        <dbReference type="ARBA" id="ARBA00022741"/>
    </source>
</evidence>
<dbReference type="Pfam" id="PF00403">
    <property type="entry name" value="HMA"/>
    <property type="match status" value="1"/>
</dbReference>
<dbReference type="GO" id="GO:0016887">
    <property type="term" value="F:ATP hydrolysis activity"/>
    <property type="evidence" value="ECO:0007669"/>
    <property type="project" value="InterPro"/>
</dbReference>
<sequence>MTTLDNLAAQTREFRFAIGGMTCASCVRHVEQALERVPGVLDASVNLATESAAVHTDGRADAAALIAAVADAGYDARVAQESSADVAAVADDARETRHVVVAALLALPLVAPMLASLVGRHWMPPGWLQLALATPLQFWLGARFYRAAWTALRHRTANMDLLIALGTSAAYGLSLYNLAAVEPHAQHLYFETSAVLIALVLAGKWLERRARRKTGAAIRALQKLAPERARIVRDGVETWVALADVVPGDVAIVLPGERVPVDGEIVDGETQIDESLISGESLPLAKSPGDAVTGGSINGDGRIAVKTRAVGAESRLARIIRLVENAQSRKAPVQYLVDRISAVFVPIVVALALITLVAWGAAGDWRSGLINAIAVLVIACPCALGLATPTALIAGMGAAARSGILVRDADALERAEKLDVVAFDKTGTLTQGRPHVVAVRALDGDEATLVAQAASLSAGSTHPLAAATLAAAAERGLAVTVADEARNVPGHGVTGIVDGRRVWLGSARWLASLGVDANALDGTATDAGATLSWLAREDAGRPLPVGVIAFRDTPREGAREAVATLRAAGIDTVMISGDRSEAAHAIAASLGIARVLAEVTPEHKAEEVERLRAGGRTVGMVGDGVNDAPALAVADVGFAMAGGTDVAMEAAGVTLMRNDPRLVSAAIDVARRTTRKIRQNLFWAFVYNAVGLPLAALGWLNPVVAGLAMALSSLSVIGNAGLLARWRADDAA</sequence>
<dbReference type="SUPFAM" id="SSF55008">
    <property type="entry name" value="HMA, heavy metal-associated domain"/>
    <property type="match status" value="1"/>
</dbReference>
<evidence type="ECO:0000256" key="3">
    <source>
        <dbReference type="ARBA" id="ARBA00012517"/>
    </source>
</evidence>
<keyword evidence="9 14" id="KW-0067">ATP-binding</keyword>
<dbReference type="InterPro" id="IPR044492">
    <property type="entry name" value="P_typ_ATPase_HD_dom"/>
</dbReference>
<keyword evidence="4" id="KW-0813">Transport</keyword>
<feature type="transmembrane region" description="Helical" evidence="14">
    <location>
        <begin position="340"/>
        <end position="362"/>
    </location>
</feature>
<evidence type="ECO:0000259" key="15">
    <source>
        <dbReference type="PROSITE" id="PS50846"/>
    </source>
</evidence>
<evidence type="ECO:0000256" key="10">
    <source>
        <dbReference type="ARBA" id="ARBA00022967"/>
    </source>
</evidence>
<keyword evidence="5 14" id="KW-1003">Cell membrane</keyword>
<keyword evidence="17" id="KW-1185">Reference proteome</keyword>
<accession>A0A9X3YPB2</accession>
<dbReference type="Gene3D" id="2.70.150.10">
    <property type="entry name" value="Calcium-transporting ATPase, cytoplasmic transduction domain A"/>
    <property type="match status" value="1"/>
</dbReference>
<comment type="similarity">
    <text evidence="2 14">Belongs to the cation transport ATPase (P-type) (TC 3.A.3) family. Type IB subfamily.</text>
</comment>
<dbReference type="NCBIfam" id="TIGR01494">
    <property type="entry name" value="ATPase_P-type"/>
    <property type="match status" value="1"/>
</dbReference>
<dbReference type="PANTHER" id="PTHR43520:SF8">
    <property type="entry name" value="P-TYPE CU(+) TRANSPORTER"/>
    <property type="match status" value="1"/>
</dbReference>
<keyword evidence="13 14" id="KW-0472">Membrane</keyword>
<dbReference type="InterPro" id="IPR027256">
    <property type="entry name" value="P-typ_ATPase_IB"/>
</dbReference>
<dbReference type="PRINTS" id="PR00119">
    <property type="entry name" value="CATATPASE"/>
</dbReference>
<evidence type="ECO:0000256" key="1">
    <source>
        <dbReference type="ARBA" id="ARBA00004651"/>
    </source>
</evidence>
<dbReference type="PRINTS" id="PR00943">
    <property type="entry name" value="CUATPASE"/>
</dbReference>
<dbReference type="RefSeq" id="WP_263544013.1">
    <property type="nucleotide sequence ID" value="NZ_JAOVZO020000018.1"/>
</dbReference>
<evidence type="ECO:0000256" key="13">
    <source>
        <dbReference type="ARBA" id="ARBA00023136"/>
    </source>
</evidence>
<dbReference type="GO" id="GO:0043682">
    <property type="term" value="F:P-type divalent copper transporter activity"/>
    <property type="evidence" value="ECO:0007669"/>
    <property type="project" value="TreeGrafter"/>
</dbReference>